<dbReference type="EMBL" id="LAJX01000002">
    <property type="protein sequence ID" value="KJV08116.1"/>
    <property type="molecule type" value="Genomic_DNA"/>
</dbReference>
<keyword evidence="1" id="KW-0175">Coiled coil</keyword>
<accession>A0A0F3IN27</accession>
<evidence type="ECO:0000259" key="2">
    <source>
        <dbReference type="PROSITE" id="PS50112"/>
    </source>
</evidence>
<dbReference type="InterPro" id="IPR035965">
    <property type="entry name" value="PAS-like_dom_sf"/>
</dbReference>
<dbReference type="Pfam" id="PF13188">
    <property type="entry name" value="PAS_8"/>
    <property type="match status" value="1"/>
</dbReference>
<dbReference type="Gene3D" id="3.30.450.20">
    <property type="entry name" value="PAS domain"/>
    <property type="match status" value="2"/>
</dbReference>
<keyword evidence="4" id="KW-1185">Reference proteome</keyword>
<dbReference type="PROSITE" id="PS50112">
    <property type="entry name" value="PAS"/>
    <property type="match status" value="1"/>
</dbReference>
<evidence type="ECO:0000313" key="3">
    <source>
        <dbReference type="EMBL" id="KJV08116.1"/>
    </source>
</evidence>
<evidence type="ECO:0000313" key="4">
    <source>
        <dbReference type="Proteomes" id="UP000033684"/>
    </source>
</evidence>
<evidence type="ECO:0000256" key="1">
    <source>
        <dbReference type="SAM" id="Coils"/>
    </source>
</evidence>
<feature type="domain" description="PAS" evidence="2">
    <location>
        <begin position="206"/>
        <end position="251"/>
    </location>
</feature>
<dbReference type="SMART" id="SM00091">
    <property type="entry name" value="PAS"/>
    <property type="match status" value="2"/>
</dbReference>
<reference evidence="3 4" key="2">
    <citation type="journal article" date="2016" name="Microb. Ecol.">
        <title>Genome Characteristics of a Novel Type I Methanotroph (Sn10-6) Isolated from a Flooded Indian Rice Field.</title>
        <authorList>
            <person name="Rahalkar M.C."/>
            <person name="Pandit P.S."/>
            <person name="Dhakephalkar P.K."/>
            <person name="Pore S."/>
            <person name="Arora P."/>
            <person name="Kapse N."/>
        </authorList>
    </citation>
    <scope>NUCLEOTIDE SEQUENCE [LARGE SCALE GENOMIC DNA]</scope>
    <source>
        <strain evidence="3 4">Sn10-6</strain>
    </source>
</reference>
<feature type="coiled-coil region" evidence="1">
    <location>
        <begin position="50"/>
        <end position="84"/>
    </location>
</feature>
<protein>
    <recommendedName>
        <fullName evidence="2">PAS domain-containing protein</fullName>
    </recommendedName>
</protein>
<dbReference type="CDD" id="cd00130">
    <property type="entry name" value="PAS"/>
    <property type="match status" value="2"/>
</dbReference>
<dbReference type="InterPro" id="IPR000014">
    <property type="entry name" value="PAS"/>
</dbReference>
<reference evidence="4" key="1">
    <citation type="submission" date="2015-03" db="EMBL/GenBank/DDBJ databases">
        <title>Draft genome sequence of a novel methanotroph (Sn10-6) isolated from flooded ricefield rhizosphere in India.</title>
        <authorList>
            <person name="Pandit P.S."/>
            <person name="Pore S.D."/>
            <person name="Arora P."/>
            <person name="Kapse N.G."/>
            <person name="Dhakephalkar P.K."/>
            <person name="Rahalkar M.C."/>
        </authorList>
    </citation>
    <scope>NUCLEOTIDE SEQUENCE [LARGE SCALE GENOMIC DNA]</scope>
    <source>
        <strain evidence="4">Sn10-6</strain>
    </source>
</reference>
<proteinExistence type="predicted"/>
<name>A0A0F3IN27_9GAMM</name>
<dbReference type="NCBIfam" id="TIGR00229">
    <property type="entry name" value="sensory_box"/>
    <property type="match status" value="2"/>
</dbReference>
<sequence>MAELNENEPHFQELTNDVSKEKIQKTALQELQRGNYDFALKAIQKGGVDFSELIENLKIYQAELEIQNEELRDANLKKDSAFQRFSQLFDYLPLPVFVIDSYGIIHNANFSAEKRFNMSLQALCSHYFPRLVSKSHHRLFRNLINQATETGLPVSDEISLHPNQQPEFTADLNVVSLANQPSELQFIVIIIDQTQRIQQTAMIELQRRRFSAYFETAPVGIATVNPDKQWQDVNQTLCQLLGYTRTELLAKKFARFNTYTG</sequence>
<dbReference type="SUPFAM" id="SSF55785">
    <property type="entry name" value="PYP-like sensor domain (PAS domain)"/>
    <property type="match status" value="2"/>
</dbReference>
<dbReference type="InterPro" id="IPR013656">
    <property type="entry name" value="PAS_4"/>
</dbReference>
<dbReference type="RefSeq" id="WP_045777668.1">
    <property type="nucleotide sequence ID" value="NZ_LAJX01000002.1"/>
</dbReference>
<comment type="caution">
    <text evidence="3">The sequence shown here is derived from an EMBL/GenBank/DDBJ whole genome shotgun (WGS) entry which is preliminary data.</text>
</comment>
<dbReference type="Proteomes" id="UP000033684">
    <property type="component" value="Unassembled WGS sequence"/>
</dbReference>
<dbReference type="AlphaFoldDB" id="A0A0F3IN27"/>
<organism evidence="3 4">
    <name type="scientific">Methylocucumis oryzae</name>
    <dbReference type="NCBI Taxonomy" id="1632867"/>
    <lineage>
        <taxon>Bacteria</taxon>
        <taxon>Pseudomonadati</taxon>
        <taxon>Pseudomonadota</taxon>
        <taxon>Gammaproteobacteria</taxon>
        <taxon>Methylococcales</taxon>
        <taxon>Methylococcaceae</taxon>
        <taxon>Methylocucumis</taxon>
    </lineage>
</organism>
<gene>
    <name evidence="3" type="ORF">VZ94_00205</name>
</gene>
<dbReference type="Pfam" id="PF08448">
    <property type="entry name" value="PAS_4"/>
    <property type="match status" value="1"/>
</dbReference>